<organism evidence="4 5">
    <name type="scientific">Alcanivorax profundi</name>
    <dbReference type="NCBI Taxonomy" id="2338368"/>
    <lineage>
        <taxon>Bacteria</taxon>
        <taxon>Pseudomonadati</taxon>
        <taxon>Pseudomonadota</taxon>
        <taxon>Gammaproteobacteria</taxon>
        <taxon>Oceanospirillales</taxon>
        <taxon>Alcanivoracaceae</taxon>
        <taxon>Alcanivorax</taxon>
    </lineage>
</organism>
<accession>A0A418XTF8</accession>
<gene>
    <name evidence="4" type="ORF">D4A39_15890</name>
</gene>
<dbReference type="OrthoDB" id="7068596at2"/>
<evidence type="ECO:0000313" key="4">
    <source>
        <dbReference type="EMBL" id="RJG15951.1"/>
    </source>
</evidence>
<dbReference type="InterPro" id="IPR025392">
    <property type="entry name" value="DUF4124"/>
</dbReference>
<evidence type="ECO:0000313" key="5">
    <source>
        <dbReference type="Proteomes" id="UP000283734"/>
    </source>
</evidence>
<dbReference type="RefSeq" id="WP_022986409.1">
    <property type="nucleotide sequence ID" value="NZ_QYYA01000007.1"/>
</dbReference>
<reference evidence="4 5" key="1">
    <citation type="submission" date="2018-09" db="EMBL/GenBank/DDBJ databases">
        <title>Alcanivorax profundi sp. nov., isolated from 1000 m-depth seawater of the Mariana Trench.</title>
        <authorList>
            <person name="Liu J."/>
        </authorList>
    </citation>
    <scope>NUCLEOTIDE SEQUENCE [LARGE SCALE GENOMIC DNA]</scope>
    <source>
        <strain evidence="4 5">MTEO17</strain>
    </source>
</reference>
<dbReference type="Proteomes" id="UP000283734">
    <property type="component" value="Unassembled WGS sequence"/>
</dbReference>
<evidence type="ECO:0000256" key="2">
    <source>
        <dbReference type="SAM" id="SignalP"/>
    </source>
</evidence>
<dbReference type="Pfam" id="PF13511">
    <property type="entry name" value="DUF4124"/>
    <property type="match status" value="1"/>
</dbReference>
<dbReference type="AlphaFoldDB" id="A0A418XTF8"/>
<protein>
    <submittedName>
        <fullName evidence="4">DUF4124 domain-containing protein</fullName>
    </submittedName>
</protein>
<keyword evidence="5" id="KW-1185">Reference proteome</keyword>
<sequence>MTRFCLFLGGALLTLASLSSAAKFYKWVDDNGVTHYGASPPLGVQAIEVNTRTSASSDQERAIDSLNAKREASARAKAADEQRAEEKKRMETEPDAVARERCEQHQKNLDTLKNKPIVRQENPETGEMEVLDQEARNKMIVETQEALNQCQGK</sequence>
<feature type="signal peptide" evidence="2">
    <location>
        <begin position="1"/>
        <end position="21"/>
    </location>
</feature>
<feature type="compositionally biased region" description="Basic and acidic residues" evidence="1">
    <location>
        <begin position="67"/>
        <end position="113"/>
    </location>
</feature>
<comment type="caution">
    <text evidence="4">The sequence shown here is derived from an EMBL/GenBank/DDBJ whole genome shotgun (WGS) entry which is preliminary data.</text>
</comment>
<feature type="domain" description="DUF4124" evidence="3">
    <location>
        <begin position="11"/>
        <end position="63"/>
    </location>
</feature>
<feature type="region of interest" description="Disordered" evidence="1">
    <location>
        <begin position="67"/>
        <end position="131"/>
    </location>
</feature>
<feature type="chain" id="PRO_5019128048" evidence="2">
    <location>
        <begin position="22"/>
        <end position="153"/>
    </location>
</feature>
<name>A0A418XTF8_9GAMM</name>
<evidence type="ECO:0000259" key="3">
    <source>
        <dbReference type="Pfam" id="PF13511"/>
    </source>
</evidence>
<keyword evidence="2" id="KW-0732">Signal</keyword>
<evidence type="ECO:0000256" key="1">
    <source>
        <dbReference type="SAM" id="MobiDB-lite"/>
    </source>
</evidence>
<dbReference type="EMBL" id="QYYA01000007">
    <property type="protein sequence ID" value="RJG15951.1"/>
    <property type="molecule type" value="Genomic_DNA"/>
</dbReference>
<proteinExistence type="predicted"/>